<name>A0A512IQS5_9HYPH</name>
<dbReference type="AlphaFoldDB" id="A0A512IQS5"/>
<evidence type="ECO:0000313" key="1">
    <source>
        <dbReference type="EMBL" id="GEP00050.1"/>
    </source>
</evidence>
<comment type="caution">
    <text evidence="1">The sequence shown here is derived from an EMBL/GenBank/DDBJ whole genome shotgun (WGS) entry which is preliminary data.</text>
</comment>
<organism evidence="1 2">
    <name type="scientific">Methylobacterium haplocladii</name>
    <dbReference type="NCBI Taxonomy" id="1176176"/>
    <lineage>
        <taxon>Bacteria</taxon>
        <taxon>Pseudomonadati</taxon>
        <taxon>Pseudomonadota</taxon>
        <taxon>Alphaproteobacteria</taxon>
        <taxon>Hyphomicrobiales</taxon>
        <taxon>Methylobacteriaceae</taxon>
        <taxon>Methylobacterium</taxon>
    </lineage>
</organism>
<protein>
    <submittedName>
        <fullName evidence="1">Uncharacterized protein</fullName>
    </submittedName>
</protein>
<keyword evidence="2" id="KW-1185">Reference proteome</keyword>
<sequence>MAPEFVHWHAEPVEIVRHHVRGVIAQDQQAASQVTGNALDRVLERLGRFEGGCTKGCGCWHGAYLGHSLAIESA</sequence>
<gene>
    <name evidence="1" type="ORF">MHA02_24370</name>
</gene>
<accession>A0A512IQS5</accession>
<reference evidence="1 2" key="1">
    <citation type="submission" date="2019-07" db="EMBL/GenBank/DDBJ databases">
        <title>Whole genome shotgun sequence of Methylobacterium haplocladii NBRC 107714.</title>
        <authorList>
            <person name="Hosoyama A."/>
            <person name="Uohara A."/>
            <person name="Ohji S."/>
            <person name="Ichikawa N."/>
        </authorList>
    </citation>
    <scope>NUCLEOTIDE SEQUENCE [LARGE SCALE GENOMIC DNA]</scope>
    <source>
        <strain evidence="1 2">NBRC 107714</strain>
    </source>
</reference>
<dbReference type="Proteomes" id="UP000321258">
    <property type="component" value="Unassembled WGS sequence"/>
</dbReference>
<proteinExistence type="predicted"/>
<dbReference type="EMBL" id="BJZT01000026">
    <property type="protein sequence ID" value="GEP00050.1"/>
    <property type="molecule type" value="Genomic_DNA"/>
</dbReference>
<evidence type="ECO:0000313" key="2">
    <source>
        <dbReference type="Proteomes" id="UP000321258"/>
    </source>
</evidence>